<gene>
    <name evidence="1" type="ORF">AOCH_004965</name>
</gene>
<dbReference type="Proteomes" id="UP000034947">
    <property type="component" value="Unassembled WGS sequence"/>
</dbReference>
<comment type="caution">
    <text evidence="1">The sequence shown here is derived from an EMBL/GenBank/DDBJ whole genome shotgun (WGS) entry which is preliminary data.</text>
</comment>
<dbReference type="EMBL" id="JYKN01003241">
    <property type="protein sequence ID" value="KKK13384.1"/>
    <property type="molecule type" value="Genomic_DNA"/>
</dbReference>
<sequence>MSNLSTPHVEAGFYQRAQMSASRSDEDKRRLRDNAMMLLSGYEKVQIAPDETTGEDDFKYADAPAVCAVVVDKGSGVGYAQITGGGKKPDIVYTGRGETGYKLAHISTGQTCMLYGRPTVLYVYPQP</sequence>
<evidence type="ECO:0000313" key="2">
    <source>
        <dbReference type="Proteomes" id="UP000034947"/>
    </source>
</evidence>
<name>A0A0F8U0V6_9EURO</name>
<dbReference type="OrthoDB" id="3468131at2759"/>
<dbReference type="VEuPathDB" id="FungiDB:P175DRAFT_0560490"/>
<protein>
    <submittedName>
        <fullName evidence="1">Uncharacterized protein</fullName>
    </submittedName>
</protein>
<keyword evidence="2" id="KW-1185">Reference proteome</keyword>
<dbReference type="AlphaFoldDB" id="A0A0F8U0V6"/>
<evidence type="ECO:0000313" key="1">
    <source>
        <dbReference type="EMBL" id="KKK13384.1"/>
    </source>
</evidence>
<proteinExistence type="predicted"/>
<reference evidence="1 2" key="1">
    <citation type="submission" date="2015-02" db="EMBL/GenBank/DDBJ databases">
        <title>Draft Genome Sequences of Two Closely-Related Aflatoxigenic Aspergillus Species Obtained from the Cote d'Ivoire.</title>
        <authorList>
            <person name="Moore G.G."/>
            <person name="Beltz S.B."/>
            <person name="Mack B.M."/>
        </authorList>
    </citation>
    <scope>NUCLEOTIDE SEQUENCE [LARGE SCALE GENOMIC DNA]</scope>
    <source>
        <strain evidence="1 2">SRRC1432</strain>
    </source>
</reference>
<accession>A0A0F8U0V6</accession>
<organism evidence="1 2">
    <name type="scientific">Aspergillus ochraceoroseus</name>
    <dbReference type="NCBI Taxonomy" id="138278"/>
    <lineage>
        <taxon>Eukaryota</taxon>
        <taxon>Fungi</taxon>
        <taxon>Dikarya</taxon>
        <taxon>Ascomycota</taxon>
        <taxon>Pezizomycotina</taxon>
        <taxon>Eurotiomycetes</taxon>
        <taxon>Eurotiomycetidae</taxon>
        <taxon>Eurotiales</taxon>
        <taxon>Aspergillaceae</taxon>
        <taxon>Aspergillus</taxon>
        <taxon>Aspergillus subgen. Nidulantes</taxon>
    </lineage>
</organism>